<sequence>MSLRNIRPSDNAIPKHLAPGGMPSTPLHSGDARASLPASDLIQECIDYFTRHLYAVQPIVDRATIEYALRRMDTNAGSGPRHLLWAICAYVLLHPKTDLSGPQQVLLCGKDRFTYGKALLELLYQQRTLARSTLDATERQDPGLWCILTPTLTAGARSSLQDNKGAWNDLREATSNAYAYGIFRRQTVSQQYRILHLVLFINERLYALKLLPWEGSLPLTVSPPMEDHEWLSQQRCNTIVNRLVLTYLLVSQVGHHILNGHTFEALKMQWQYLDLDLARGLAWRSDEAQVLETRCLQHWLRAAVCPRARPHSWRPTTEWRDVVIAILQDAWHLIGIAKNSNRSHVLDLSNLCDIAFFGLDALPMLEASWPESGTQLLAYVDLIVAETGEMMKSSQNAHPSIVELLCDARSKITSIQVSQQAIISCVPAHFALNDALIDSSPGVGYSGSGVEPYPSA</sequence>
<evidence type="ECO:0000313" key="3">
    <source>
        <dbReference type="Proteomes" id="UP000799537"/>
    </source>
</evidence>
<feature type="region of interest" description="Disordered" evidence="1">
    <location>
        <begin position="1"/>
        <end position="33"/>
    </location>
</feature>
<dbReference type="Proteomes" id="UP000799537">
    <property type="component" value="Unassembled WGS sequence"/>
</dbReference>
<dbReference type="CDD" id="cd12148">
    <property type="entry name" value="fungal_TF_MHR"/>
    <property type="match status" value="1"/>
</dbReference>
<evidence type="ECO:0008006" key="4">
    <source>
        <dbReference type="Google" id="ProtNLM"/>
    </source>
</evidence>
<evidence type="ECO:0000313" key="2">
    <source>
        <dbReference type="EMBL" id="KAF2158442.1"/>
    </source>
</evidence>
<proteinExistence type="predicted"/>
<dbReference type="EMBL" id="ML993665">
    <property type="protein sequence ID" value="KAF2158442.1"/>
    <property type="molecule type" value="Genomic_DNA"/>
</dbReference>
<evidence type="ECO:0000256" key="1">
    <source>
        <dbReference type="SAM" id="MobiDB-lite"/>
    </source>
</evidence>
<organism evidence="2 3">
    <name type="scientific">Zasmidium cellare ATCC 36951</name>
    <dbReference type="NCBI Taxonomy" id="1080233"/>
    <lineage>
        <taxon>Eukaryota</taxon>
        <taxon>Fungi</taxon>
        <taxon>Dikarya</taxon>
        <taxon>Ascomycota</taxon>
        <taxon>Pezizomycotina</taxon>
        <taxon>Dothideomycetes</taxon>
        <taxon>Dothideomycetidae</taxon>
        <taxon>Mycosphaerellales</taxon>
        <taxon>Mycosphaerellaceae</taxon>
        <taxon>Zasmidium</taxon>
    </lineage>
</organism>
<keyword evidence="3" id="KW-1185">Reference proteome</keyword>
<dbReference type="RefSeq" id="XP_033659331.1">
    <property type="nucleotide sequence ID" value="XM_033814825.1"/>
</dbReference>
<accession>A0A6A6BY11</accession>
<gene>
    <name evidence="2" type="ORF">M409DRAFT_61645</name>
</gene>
<dbReference type="GeneID" id="54568097"/>
<dbReference type="AlphaFoldDB" id="A0A6A6BY11"/>
<name>A0A6A6BY11_ZASCE</name>
<protein>
    <recommendedName>
        <fullName evidence="4">Transcription factor domain-containing protein</fullName>
    </recommendedName>
</protein>
<reference evidence="2" key="1">
    <citation type="journal article" date="2020" name="Stud. Mycol.">
        <title>101 Dothideomycetes genomes: a test case for predicting lifestyles and emergence of pathogens.</title>
        <authorList>
            <person name="Haridas S."/>
            <person name="Albert R."/>
            <person name="Binder M."/>
            <person name="Bloem J."/>
            <person name="Labutti K."/>
            <person name="Salamov A."/>
            <person name="Andreopoulos B."/>
            <person name="Baker S."/>
            <person name="Barry K."/>
            <person name="Bills G."/>
            <person name="Bluhm B."/>
            <person name="Cannon C."/>
            <person name="Castanera R."/>
            <person name="Culley D."/>
            <person name="Daum C."/>
            <person name="Ezra D."/>
            <person name="Gonzalez J."/>
            <person name="Henrissat B."/>
            <person name="Kuo A."/>
            <person name="Liang C."/>
            <person name="Lipzen A."/>
            <person name="Lutzoni F."/>
            <person name="Magnuson J."/>
            <person name="Mondo S."/>
            <person name="Nolan M."/>
            <person name="Ohm R."/>
            <person name="Pangilinan J."/>
            <person name="Park H.-J."/>
            <person name="Ramirez L."/>
            <person name="Alfaro M."/>
            <person name="Sun H."/>
            <person name="Tritt A."/>
            <person name="Yoshinaga Y."/>
            <person name="Zwiers L.-H."/>
            <person name="Turgeon B."/>
            <person name="Goodwin S."/>
            <person name="Spatafora J."/>
            <person name="Crous P."/>
            <person name="Grigoriev I."/>
        </authorList>
    </citation>
    <scope>NUCLEOTIDE SEQUENCE</scope>
    <source>
        <strain evidence="2">ATCC 36951</strain>
    </source>
</reference>